<comment type="similarity">
    <text evidence="2">Belongs to the HpcH/HpaI aldolase family.</text>
</comment>
<evidence type="ECO:0000256" key="6">
    <source>
        <dbReference type="PIRSR" id="PIRSR015582-2"/>
    </source>
</evidence>
<keyword evidence="11" id="KW-1185">Reference proteome</keyword>
<evidence type="ECO:0000256" key="3">
    <source>
        <dbReference type="ARBA" id="ARBA00022723"/>
    </source>
</evidence>
<organism evidence="9 10">
    <name type="scientific">Methylobacterium dankookense</name>
    <dbReference type="NCBI Taxonomy" id="560405"/>
    <lineage>
        <taxon>Bacteria</taxon>
        <taxon>Pseudomonadati</taxon>
        <taxon>Pseudomonadota</taxon>
        <taxon>Alphaproteobacteria</taxon>
        <taxon>Hyphomicrobiales</taxon>
        <taxon>Methylobacteriaceae</taxon>
        <taxon>Methylobacterium</taxon>
    </lineage>
</organism>
<dbReference type="GO" id="GO:0016787">
    <property type="term" value="F:hydrolase activity"/>
    <property type="evidence" value="ECO:0007669"/>
    <property type="project" value="UniProtKB-KW"/>
</dbReference>
<evidence type="ECO:0000313" key="11">
    <source>
        <dbReference type="Proteomes" id="UP001055303"/>
    </source>
</evidence>
<reference evidence="9 10" key="1">
    <citation type="submission" date="2019-06" db="EMBL/GenBank/DDBJ databases">
        <authorList>
            <person name="Rodrigo-Torres L."/>
            <person name="Arahal R. D."/>
            <person name="Lucena T."/>
        </authorList>
    </citation>
    <scope>NUCLEOTIDE SEQUENCE [LARGE SCALE GENOMIC DNA]</scope>
    <source>
        <strain evidence="9 10">SW08-7</strain>
    </source>
</reference>
<evidence type="ECO:0000313" key="10">
    <source>
        <dbReference type="Proteomes" id="UP000401717"/>
    </source>
</evidence>
<dbReference type="GO" id="GO:0000287">
    <property type="term" value="F:magnesium ion binding"/>
    <property type="evidence" value="ECO:0007669"/>
    <property type="project" value="TreeGrafter"/>
</dbReference>
<dbReference type="InterPro" id="IPR011206">
    <property type="entry name" value="Citrate_lyase_beta/mcl1/mcl2"/>
</dbReference>
<evidence type="ECO:0000256" key="1">
    <source>
        <dbReference type="ARBA" id="ARBA00001946"/>
    </source>
</evidence>
<dbReference type="Gene3D" id="3.20.20.60">
    <property type="entry name" value="Phosphoenolpyruvate-binding domains"/>
    <property type="match status" value="1"/>
</dbReference>
<evidence type="ECO:0000259" key="7">
    <source>
        <dbReference type="Pfam" id="PF03328"/>
    </source>
</evidence>
<dbReference type="EMBL" id="CABFVH010000045">
    <property type="protein sequence ID" value="VUF15031.1"/>
    <property type="molecule type" value="Genomic_DNA"/>
</dbReference>
<protein>
    <submittedName>
        <fullName evidence="9">(3S)-malyl-CoA thioesterase</fullName>
        <ecNumber evidence="9">3.1.2.30</ecNumber>
    </submittedName>
</protein>
<feature type="binding site" evidence="6">
    <location>
        <position position="132"/>
    </location>
    <ligand>
        <name>Mg(2+)</name>
        <dbReference type="ChEBI" id="CHEBI:18420"/>
    </ligand>
</feature>
<evidence type="ECO:0000256" key="5">
    <source>
        <dbReference type="PIRSR" id="PIRSR015582-1"/>
    </source>
</evidence>
<feature type="binding site" evidence="5">
    <location>
        <position position="132"/>
    </location>
    <ligand>
        <name>substrate</name>
    </ligand>
</feature>
<sequence>MTAMRSLLFVPGDAPHKLEKALSSGADALIVDLEDSVAVSGKSAARRHAVAFLEQAGREAERPRLLVRVNAFGTGLADDDLAAVIPTRPHGVVLPKAVLGADIQALDARLRRLEAANGIAAGTTRILPIATETARAVLALTSLSEGHPRLCGITWGAEDLSADLGAETNRDGSGAWTSPYRLARDLTLLAAAAAGADAIDTVHLAYGDLAALERECREARRDGFTGKLAIHPAQVPIINAAFRPSEAALTEARAVVAAFAGSPGAGVIGQAGAMLDHPHLRRAERLLERFDRGSAQRKS</sequence>
<accession>A0A564G647</accession>
<reference evidence="8" key="2">
    <citation type="journal article" date="2021" name="Front. Microbiol.">
        <title>Comprehensive Comparative Genomics and Phenotyping of Methylobacterium Species.</title>
        <authorList>
            <person name="Alessa O."/>
            <person name="Ogura Y."/>
            <person name="Fujitani Y."/>
            <person name="Takami H."/>
            <person name="Hayashi T."/>
            <person name="Sahin N."/>
            <person name="Tani A."/>
        </authorList>
    </citation>
    <scope>NUCLEOTIDE SEQUENCE</scope>
    <source>
        <strain evidence="8">DSM 22415</strain>
    </source>
</reference>
<dbReference type="Pfam" id="PF03328">
    <property type="entry name" value="HpcH_HpaI"/>
    <property type="match status" value="1"/>
</dbReference>
<feature type="domain" description="HpcH/HpaI aldolase/citrate lyase" evidence="7">
    <location>
        <begin position="5"/>
        <end position="232"/>
    </location>
</feature>
<evidence type="ECO:0000313" key="9">
    <source>
        <dbReference type="EMBL" id="VUF15031.1"/>
    </source>
</evidence>
<dbReference type="PANTHER" id="PTHR32308:SF0">
    <property type="entry name" value="HPCH_HPAI ALDOLASE_CITRATE LYASE DOMAIN-CONTAINING PROTEIN"/>
    <property type="match status" value="1"/>
</dbReference>
<dbReference type="SUPFAM" id="SSF51621">
    <property type="entry name" value="Phosphoenolpyruvate/pyruvate domain"/>
    <property type="match status" value="1"/>
</dbReference>
<keyword evidence="3 6" id="KW-0479">Metal-binding</keyword>
<reference evidence="8" key="3">
    <citation type="submission" date="2021-08" db="EMBL/GenBank/DDBJ databases">
        <authorList>
            <person name="Tani A."/>
            <person name="Ola A."/>
            <person name="Ogura Y."/>
            <person name="Katsura K."/>
            <person name="Hayashi T."/>
        </authorList>
    </citation>
    <scope>NUCLEOTIDE SEQUENCE</scope>
    <source>
        <strain evidence="8">DSM 22415</strain>
    </source>
</reference>
<dbReference type="EC" id="3.1.2.30" evidence="9"/>
<dbReference type="PIRSF" id="PIRSF015582">
    <property type="entry name" value="Cit_lyase_B"/>
    <property type="match status" value="1"/>
</dbReference>
<gene>
    <name evidence="9" type="primary">mcl2_3</name>
    <name evidence="8" type="ORF">IFDJLNFL_5447</name>
    <name evidence="9" type="ORF">MTDSW087_04761</name>
</gene>
<dbReference type="PANTHER" id="PTHR32308">
    <property type="entry name" value="LYASE BETA SUBUNIT, PUTATIVE (AFU_ORTHOLOGUE AFUA_4G13030)-RELATED"/>
    <property type="match status" value="1"/>
</dbReference>
<name>A0A564G647_9HYPH</name>
<evidence type="ECO:0000313" key="8">
    <source>
        <dbReference type="EMBL" id="GJD59519.1"/>
    </source>
</evidence>
<dbReference type="GO" id="GO:0006107">
    <property type="term" value="P:oxaloacetate metabolic process"/>
    <property type="evidence" value="ECO:0007669"/>
    <property type="project" value="TreeGrafter"/>
</dbReference>
<dbReference type="EMBL" id="BPQI01000219">
    <property type="protein sequence ID" value="GJD59519.1"/>
    <property type="molecule type" value="Genomic_DNA"/>
</dbReference>
<evidence type="ECO:0000256" key="4">
    <source>
        <dbReference type="ARBA" id="ARBA00022842"/>
    </source>
</evidence>
<dbReference type="InterPro" id="IPR040442">
    <property type="entry name" value="Pyrv_kinase-like_dom_sf"/>
</dbReference>
<evidence type="ECO:0000256" key="2">
    <source>
        <dbReference type="ARBA" id="ARBA00005568"/>
    </source>
</evidence>
<keyword evidence="9" id="KW-0378">Hydrolase</keyword>
<dbReference type="InterPro" id="IPR005000">
    <property type="entry name" value="Aldolase/citrate-lyase_domain"/>
</dbReference>
<keyword evidence="4 6" id="KW-0460">Magnesium</keyword>
<dbReference type="Proteomes" id="UP001055303">
    <property type="component" value="Unassembled WGS sequence"/>
</dbReference>
<comment type="cofactor">
    <cofactor evidence="1">
        <name>Mg(2+)</name>
        <dbReference type="ChEBI" id="CHEBI:18420"/>
    </cofactor>
</comment>
<dbReference type="AlphaFoldDB" id="A0A564G647"/>
<dbReference type="InterPro" id="IPR015813">
    <property type="entry name" value="Pyrv/PenolPyrv_kinase-like_dom"/>
</dbReference>
<dbReference type="Proteomes" id="UP000401717">
    <property type="component" value="Unassembled WGS sequence"/>
</dbReference>
<proteinExistence type="inferred from homology"/>
<feature type="binding site" evidence="6">
    <location>
        <position position="159"/>
    </location>
    <ligand>
        <name>Mg(2+)</name>
        <dbReference type="ChEBI" id="CHEBI:18420"/>
    </ligand>
</feature>
<feature type="binding site" evidence="5">
    <location>
        <position position="68"/>
    </location>
    <ligand>
        <name>substrate</name>
    </ligand>
</feature>